<reference evidence="2 3" key="1">
    <citation type="submission" date="2020-07" db="EMBL/GenBank/DDBJ databases">
        <title>Sequencing the genomes of 1000 actinobacteria strains.</title>
        <authorList>
            <person name="Klenk H.-P."/>
        </authorList>
    </citation>
    <scope>NUCLEOTIDE SEQUENCE [LARGE SCALE GENOMIC DNA]</scope>
    <source>
        <strain evidence="2 3">DSM 104001</strain>
    </source>
</reference>
<dbReference type="PANTHER" id="PTHR40761:SF1">
    <property type="entry name" value="CONSERVED INTEGRAL MEMBRANE ALANINE VALINE AND LEUCINE RICH PROTEIN-RELATED"/>
    <property type="match status" value="1"/>
</dbReference>
<evidence type="ECO:0000256" key="1">
    <source>
        <dbReference type="SAM" id="Phobius"/>
    </source>
</evidence>
<accession>A0A853CH02</accession>
<dbReference type="SUPFAM" id="SSF103481">
    <property type="entry name" value="Multidrug resistance efflux transporter EmrE"/>
    <property type="match status" value="1"/>
</dbReference>
<feature type="transmembrane region" description="Helical" evidence="1">
    <location>
        <begin position="192"/>
        <end position="216"/>
    </location>
</feature>
<keyword evidence="1" id="KW-1133">Transmembrane helix</keyword>
<feature type="transmembrane region" description="Helical" evidence="1">
    <location>
        <begin position="165"/>
        <end position="186"/>
    </location>
</feature>
<keyword evidence="1" id="KW-0472">Membrane</keyword>
<keyword evidence="1" id="KW-0812">Transmembrane</keyword>
<evidence type="ECO:0000313" key="3">
    <source>
        <dbReference type="Proteomes" id="UP000541969"/>
    </source>
</evidence>
<feature type="transmembrane region" description="Helical" evidence="1">
    <location>
        <begin position="135"/>
        <end position="153"/>
    </location>
</feature>
<evidence type="ECO:0000313" key="2">
    <source>
        <dbReference type="EMBL" id="NYJ06269.1"/>
    </source>
</evidence>
<dbReference type="RefSeq" id="WP_179717262.1">
    <property type="nucleotide sequence ID" value="NZ_JACBZT010000001.1"/>
</dbReference>
<dbReference type="NCBIfam" id="NF038012">
    <property type="entry name" value="DMT_1"/>
    <property type="match status" value="1"/>
</dbReference>
<gene>
    <name evidence="2" type="ORF">GGQ55_002547</name>
</gene>
<feature type="transmembrane region" description="Helical" evidence="1">
    <location>
        <begin position="223"/>
        <end position="245"/>
    </location>
</feature>
<proteinExistence type="predicted"/>
<dbReference type="EMBL" id="JACBZT010000001">
    <property type="protein sequence ID" value="NYJ06269.1"/>
    <property type="molecule type" value="Genomic_DNA"/>
</dbReference>
<dbReference type="Proteomes" id="UP000541969">
    <property type="component" value="Unassembled WGS sequence"/>
</dbReference>
<name>A0A853CH02_9ACTN</name>
<sequence length="293" mass="28830">MVVLLSLLAATAFALGTVLQQKGTLLDDGGAADRAGVGGVGFVVGLLRRPVWLLGGAVTAVGGVLQAIALHRGSLVVVQALATTSLVIALPFGAWLTDQQITPPVVLGACAMVLGIVLFVAVGNPEGGTGNPTAASWWLAGLGSLCLVGVLVWAGRSRTGSRQALLFGAAAGLGFGMASALTKAVTDVVGQGAAAVLGSWELYALLAAGLVGLVLGQSSLRTGALAPAMASTNSVMLLSSVWLGISVFGERFQRGGGHLAVAAAGLVAILAGVALLSRAPVPAPDGSLSGTPS</sequence>
<organism evidence="2 3">
    <name type="scientific">Petropleomorpha daqingensis</name>
    <dbReference type="NCBI Taxonomy" id="2026353"/>
    <lineage>
        <taxon>Bacteria</taxon>
        <taxon>Bacillati</taxon>
        <taxon>Actinomycetota</taxon>
        <taxon>Actinomycetes</taxon>
        <taxon>Geodermatophilales</taxon>
        <taxon>Geodermatophilaceae</taxon>
        <taxon>Petropleomorpha</taxon>
    </lineage>
</organism>
<dbReference type="PANTHER" id="PTHR40761">
    <property type="entry name" value="CONSERVED INTEGRAL MEMBRANE ALANINE VALINE AND LEUCINE RICH PROTEIN-RELATED"/>
    <property type="match status" value="1"/>
</dbReference>
<feature type="transmembrane region" description="Helical" evidence="1">
    <location>
        <begin position="52"/>
        <end position="70"/>
    </location>
</feature>
<feature type="transmembrane region" description="Helical" evidence="1">
    <location>
        <begin position="76"/>
        <end position="97"/>
    </location>
</feature>
<feature type="transmembrane region" description="Helical" evidence="1">
    <location>
        <begin position="257"/>
        <end position="276"/>
    </location>
</feature>
<keyword evidence="3" id="KW-1185">Reference proteome</keyword>
<comment type="caution">
    <text evidence="2">The sequence shown here is derived from an EMBL/GenBank/DDBJ whole genome shotgun (WGS) entry which is preliminary data.</text>
</comment>
<protein>
    <submittedName>
        <fullName evidence="2">Drug/metabolite transporter (DMT)-like permease</fullName>
    </submittedName>
</protein>
<feature type="transmembrane region" description="Helical" evidence="1">
    <location>
        <begin position="104"/>
        <end position="123"/>
    </location>
</feature>
<dbReference type="AlphaFoldDB" id="A0A853CH02"/>
<dbReference type="InterPro" id="IPR037185">
    <property type="entry name" value="EmrE-like"/>
</dbReference>